<feature type="transmembrane region" description="Helical" evidence="11">
    <location>
        <begin position="108"/>
        <end position="126"/>
    </location>
</feature>
<dbReference type="GO" id="GO:0005230">
    <property type="term" value="F:extracellular ligand-gated monoatomic ion channel activity"/>
    <property type="evidence" value="ECO:0007669"/>
    <property type="project" value="InterPro"/>
</dbReference>
<evidence type="ECO:0000256" key="2">
    <source>
        <dbReference type="ARBA" id="ARBA00004236"/>
    </source>
</evidence>
<evidence type="ECO:0000256" key="8">
    <source>
        <dbReference type="ARBA" id="ARBA00023065"/>
    </source>
</evidence>
<keyword evidence="3 11" id="KW-0813">Transport</keyword>
<comment type="similarity">
    <text evidence="11">Belongs to the ligand-gated ion channel (TC 1.A.9) family.</text>
</comment>
<feature type="transmembrane region" description="Helical" evidence="11">
    <location>
        <begin position="138"/>
        <end position="161"/>
    </location>
</feature>
<proteinExistence type="inferred from homology"/>
<dbReference type="InterPro" id="IPR036719">
    <property type="entry name" value="Neuro-gated_channel_TM_sf"/>
</dbReference>
<dbReference type="InterPro" id="IPR006028">
    <property type="entry name" value="GABAA/Glycine_rcpt"/>
</dbReference>
<dbReference type="Gene3D" id="1.20.58.390">
    <property type="entry name" value="Neurotransmitter-gated ion-channel transmembrane domain"/>
    <property type="match status" value="1"/>
</dbReference>
<dbReference type="PRINTS" id="PR00253">
    <property type="entry name" value="GABAARECEPTR"/>
</dbReference>
<dbReference type="InterPro" id="IPR018000">
    <property type="entry name" value="Neurotransmitter_ion_chnl_CS"/>
</dbReference>
<evidence type="ECO:0000256" key="11">
    <source>
        <dbReference type="RuleBase" id="RU000687"/>
    </source>
</evidence>
<dbReference type="GO" id="GO:0004888">
    <property type="term" value="F:transmembrane signaling receptor activity"/>
    <property type="evidence" value="ECO:0007669"/>
    <property type="project" value="InterPro"/>
</dbReference>
<dbReference type="InterPro" id="IPR036734">
    <property type="entry name" value="Neur_chan_lig-bd_sf"/>
</dbReference>
<dbReference type="PANTHER" id="PTHR18945">
    <property type="entry name" value="NEUROTRANSMITTER GATED ION CHANNEL"/>
    <property type="match status" value="1"/>
</dbReference>
<keyword evidence="9 11" id="KW-0472">Membrane</keyword>
<protein>
    <submittedName>
        <fullName evidence="14">Neurotransmitter-gated ion-channel ligand-binding domain-containing protein</fullName>
    </submittedName>
</protein>
<keyword evidence="13" id="KW-1185">Reference proteome</keyword>
<dbReference type="SUPFAM" id="SSF90112">
    <property type="entry name" value="Neurotransmitter-gated ion-channel transmembrane pore"/>
    <property type="match status" value="1"/>
</dbReference>
<dbReference type="SUPFAM" id="SSF63712">
    <property type="entry name" value="Nicotinic receptor ligand binding domain-like"/>
    <property type="match status" value="1"/>
</dbReference>
<dbReference type="AlphaFoldDB" id="A0A914KUE7"/>
<evidence type="ECO:0000256" key="7">
    <source>
        <dbReference type="ARBA" id="ARBA00022989"/>
    </source>
</evidence>
<evidence type="ECO:0000313" key="14">
    <source>
        <dbReference type="WBParaSite" id="Minc3s00119g05154"/>
    </source>
</evidence>
<keyword evidence="4" id="KW-1003">Cell membrane</keyword>
<dbReference type="InterPro" id="IPR038050">
    <property type="entry name" value="Neuro_actylchol_rec"/>
</dbReference>
<feature type="domain" description="Neurotransmitter-gated ion-channel ligand-binding" evidence="12">
    <location>
        <begin position="1"/>
        <end position="100"/>
    </location>
</feature>
<comment type="caution">
    <text evidence="11">Lacks conserved residue(s) required for the propagation of feature annotation.</text>
</comment>
<keyword evidence="6" id="KW-0732">Signal</keyword>
<evidence type="ECO:0000256" key="9">
    <source>
        <dbReference type="ARBA" id="ARBA00023136"/>
    </source>
</evidence>
<evidence type="ECO:0000259" key="12">
    <source>
        <dbReference type="Pfam" id="PF02931"/>
    </source>
</evidence>
<evidence type="ECO:0000313" key="13">
    <source>
        <dbReference type="Proteomes" id="UP000887563"/>
    </source>
</evidence>
<name>A0A914KUE7_MELIC</name>
<keyword evidence="10 11" id="KW-0407">Ion channel</keyword>
<organism evidence="13 14">
    <name type="scientific">Meloidogyne incognita</name>
    <name type="common">Southern root-knot nematode worm</name>
    <name type="synonym">Oxyuris incognita</name>
    <dbReference type="NCBI Taxonomy" id="6306"/>
    <lineage>
        <taxon>Eukaryota</taxon>
        <taxon>Metazoa</taxon>
        <taxon>Ecdysozoa</taxon>
        <taxon>Nematoda</taxon>
        <taxon>Chromadorea</taxon>
        <taxon>Rhabditida</taxon>
        <taxon>Tylenchina</taxon>
        <taxon>Tylenchomorpha</taxon>
        <taxon>Tylenchoidea</taxon>
        <taxon>Meloidogynidae</taxon>
        <taxon>Meloidogyninae</taxon>
        <taxon>Meloidogyne</taxon>
        <taxon>Meloidogyne incognita group</taxon>
    </lineage>
</organism>
<dbReference type="PROSITE" id="PS00236">
    <property type="entry name" value="NEUROTR_ION_CHANNEL"/>
    <property type="match status" value="1"/>
</dbReference>
<dbReference type="Proteomes" id="UP000887563">
    <property type="component" value="Unplaced"/>
</dbReference>
<comment type="subcellular location">
    <subcellularLocation>
        <location evidence="2">Cell membrane</location>
    </subcellularLocation>
    <subcellularLocation>
        <location evidence="1">Membrane</location>
        <topology evidence="1">Multi-pass membrane protein</topology>
    </subcellularLocation>
</comment>
<feature type="transmembrane region" description="Helical" evidence="11">
    <location>
        <begin position="69"/>
        <end position="88"/>
    </location>
</feature>
<dbReference type="InterPro" id="IPR006201">
    <property type="entry name" value="Neur_channel"/>
</dbReference>
<keyword evidence="8 11" id="KW-0406">Ion transport</keyword>
<evidence type="ECO:0000256" key="5">
    <source>
        <dbReference type="ARBA" id="ARBA00022692"/>
    </source>
</evidence>
<evidence type="ECO:0000256" key="4">
    <source>
        <dbReference type="ARBA" id="ARBA00022475"/>
    </source>
</evidence>
<dbReference type="PRINTS" id="PR00252">
    <property type="entry name" value="NRIONCHANNEL"/>
</dbReference>
<dbReference type="Gene3D" id="2.70.170.10">
    <property type="entry name" value="Neurotransmitter-gated ion-channel ligand-binding domain"/>
    <property type="match status" value="1"/>
</dbReference>
<dbReference type="GO" id="GO:0005886">
    <property type="term" value="C:plasma membrane"/>
    <property type="evidence" value="ECO:0007669"/>
    <property type="project" value="UniProtKB-SubCell"/>
</dbReference>
<evidence type="ECO:0000256" key="3">
    <source>
        <dbReference type="ARBA" id="ARBA00022448"/>
    </source>
</evidence>
<dbReference type="WBParaSite" id="Minc3s00119g05154">
    <property type="protein sequence ID" value="Minc3s00119g05154"/>
    <property type="gene ID" value="Minc3s00119g05154"/>
</dbReference>
<keyword evidence="7 11" id="KW-1133">Transmembrane helix</keyword>
<keyword evidence="5 11" id="KW-0812">Transmembrane</keyword>
<dbReference type="InterPro" id="IPR006202">
    <property type="entry name" value="Neur_chan_lig-bd"/>
</dbReference>
<reference evidence="14" key="1">
    <citation type="submission" date="2022-11" db="UniProtKB">
        <authorList>
            <consortium name="WormBaseParasite"/>
        </authorList>
    </citation>
    <scope>IDENTIFICATION</scope>
</reference>
<evidence type="ECO:0000256" key="10">
    <source>
        <dbReference type="ARBA" id="ARBA00023303"/>
    </source>
</evidence>
<evidence type="ECO:0000256" key="1">
    <source>
        <dbReference type="ARBA" id="ARBA00004141"/>
    </source>
</evidence>
<accession>A0A914KUE7</accession>
<sequence>MIFSNSTVWTNYRMKVTGPCDMNLKRFPFDQQKCFLTFESFNYNIGEVRMEWKDSYPVMLLKSIELPDFVLINFSVIAIEQIYPAGWWDELTVAFVFKRRYGWYILQGYVPTYVTIFISWISFYLGSRAIPARTMLGVNALLVIYLGYPISRMMFIFLSLLELAVVGFMSRNEGGGIVLGSQLDSRGRRNITSNNITEISAWKDMPSPKIGLKQAFLG</sequence>
<dbReference type="Pfam" id="PF02931">
    <property type="entry name" value="Neur_chan_LBD"/>
    <property type="match status" value="1"/>
</dbReference>
<evidence type="ECO:0000256" key="6">
    <source>
        <dbReference type="ARBA" id="ARBA00022729"/>
    </source>
</evidence>